<sequence length="268" mass="28583">MIPALFKGLCDDAALFPPGNAPLDDALPQHVSYRDTAFADLVGPFVFPILRLDELTSVPSPIDVSLTAPGGPDTVAAGIRAAQSIRGVTVVAVEIAVPEGTSLDVLGILDRSIDIYVEIPRGTRRAEIFDVVDERGYRAKFRTGGVTADLYPDEAELAAAIAEAARREIPFKATAGLHHAIRNTAEATGFEQHGYLNVLLAAQAAHSGARARELEQILAIRDPDVVAAHVASIETERAFLSFGTCSIREPLDDLISLGLIPPHVHENT</sequence>
<reference evidence="2" key="1">
    <citation type="submission" date="2017-06" db="EMBL/GenBank/DDBJ databases">
        <authorList>
            <person name="Varghese N."/>
            <person name="Submissions S."/>
        </authorList>
    </citation>
    <scope>NUCLEOTIDE SEQUENCE [LARGE SCALE GENOMIC DNA]</scope>
    <source>
        <strain evidence="2">JCM 23211</strain>
    </source>
</reference>
<protein>
    <submittedName>
        <fullName evidence="1">Uncharacterized protein</fullName>
    </submittedName>
</protein>
<evidence type="ECO:0000313" key="2">
    <source>
        <dbReference type="Proteomes" id="UP000198327"/>
    </source>
</evidence>
<accession>A0A239IFF2</accession>
<dbReference type="OrthoDB" id="9778153at2"/>
<dbReference type="STRING" id="398843.A3K89_22900"/>
<dbReference type="RefSeq" id="WP_089247290.1">
    <property type="nucleotide sequence ID" value="NZ_FZOW01000007.1"/>
</dbReference>
<name>A0A239IFF2_9NOCA</name>
<dbReference type="AlphaFoldDB" id="A0A239IFF2"/>
<evidence type="ECO:0000313" key="1">
    <source>
        <dbReference type="EMBL" id="SNS92496.1"/>
    </source>
</evidence>
<dbReference type="EMBL" id="FZOW01000007">
    <property type="protein sequence ID" value="SNS92496.1"/>
    <property type="molecule type" value="Genomic_DNA"/>
</dbReference>
<organism evidence="1 2">
    <name type="scientific">Rhodococcoides kyotonense</name>
    <dbReference type="NCBI Taxonomy" id="398843"/>
    <lineage>
        <taxon>Bacteria</taxon>
        <taxon>Bacillati</taxon>
        <taxon>Actinomycetota</taxon>
        <taxon>Actinomycetes</taxon>
        <taxon>Mycobacteriales</taxon>
        <taxon>Nocardiaceae</taxon>
        <taxon>Rhodococcoides</taxon>
    </lineage>
</organism>
<gene>
    <name evidence="1" type="ORF">SAMN05421642_10742</name>
</gene>
<dbReference type="Proteomes" id="UP000198327">
    <property type="component" value="Unassembled WGS sequence"/>
</dbReference>
<proteinExistence type="predicted"/>
<keyword evidence="2" id="KW-1185">Reference proteome</keyword>